<dbReference type="PROSITE" id="PS50072">
    <property type="entry name" value="CSA_PPIASE_2"/>
    <property type="match status" value="1"/>
</dbReference>
<dbReference type="Gene3D" id="2.40.100.10">
    <property type="entry name" value="Cyclophilin-like"/>
    <property type="match status" value="1"/>
</dbReference>
<organism evidence="6 7">
    <name type="scientific">Pseudotenacibaculum haliotis</name>
    <dbReference type="NCBI Taxonomy" id="1862138"/>
    <lineage>
        <taxon>Bacteria</taxon>
        <taxon>Pseudomonadati</taxon>
        <taxon>Bacteroidota</taxon>
        <taxon>Flavobacteriia</taxon>
        <taxon>Flavobacteriales</taxon>
        <taxon>Flavobacteriaceae</taxon>
        <taxon>Pseudotenacibaculum</taxon>
    </lineage>
</organism>
<comment type="function">
    <text evidence="4">PPIases accelerate the folding of proteins. It catalyzes the cis-trans isomerization of proline imidic peptide bonds in oligopeptides.</text>
</comment>
<keyword evidence="3 4" id="KW-0413">Isomerase</keyword>
<feature type="domain" description="PPIase cyclophilin-type" evidence="5">
    <location>
        <begin position="76"/>
        <end position="233"/>
    </location>
</feature>
<reference evidence="7" key="1">
    <citation type="journal article" date="2019" name="Int. J. Syst. Evol. Microbiol.">
        <title>The Global Catalogue of Microorganisms (GCM) 10K type strain sequencing project: providing services to taxonomists for standard genome sequencing and annotation.</title>
        <authorList>
            <consortium name="The Broad Institute Genomics Platform"/>
            <consortium name="The Broad Institute Genome Sequencing Center for Infectious Disease"/>
            <person name="Wu L."/>
            <person name="Ma J."/>
        </authorList>
    </citation>
    <scope>NUCLEOTIDE SEQUENCE [LARGE SCALE GENOMIC DNA]</scope>
    <source>
        <strain evidence="7">KCTC 52127</strain>
    </source>
</reference>
<evidence type="ECO:0000256" key="3">
    <source>
        <dbReference type="ARBA" id="ARBA00023235"/>
    </source>
</evidence>
<dbReference type="RefSeq" id="WP_379664485.1">
    <property type="nucleotide sequence ID" value="NZ_JBHULH010000001.1"/>
</dbReference>
<dbReference type="PRINTS" id="PR00153">
    <property type="entry name" value="CSAPPISMRASE"/>
</dbReference>
<dbReference type="PANTHER" id="PTHR45625">
    <property type="entry name" value="PEPTIDYL-PROLYL CIS-TRANS ISOMERASE-RELATED"/>
    <property type="match status" value="1"/>
</dbReference>
<dbReference type="Pfam" id="PF00160">
    <property type="entry name" value="Pro_isomerase"/>
    <property type="match status" value="1"/>
</dbReference>
<comment type="catalytic activity">
    <reaction evidence="4">
        <text>[protein]-peptidylproline (omega=180) = [protein]-peptidylproline (omega=0)</text>
        <dbReference type="Rhea" id="RHEA:16237"/>
        <dbReference type="Rhea" id="RHEA-COMP:10747"/>
        <dbReference type="Rhea" id="RHEA-COMP:10748"/>
        <dbReference type="ChEBI" id="CHEBI:83833"/>
        <dbReference type="ChEBI" id="CHEBI:83834"/>
        <dbReference type="EC" id="5.2.1.8"/>
    </reaction>
</comment>
<keyword evidence="7" id="KW-1185">Reference proteome</keyword>
<accession>A0ABW5LNK6</accession>
<dbReference type="EC" id="5.2.1.8" evidence="4"/>
<dbReference type="Proteomes" id="UP001597508">
    <property type="component" value="Unassembled WGS sequence"/>
</dbReference>
<evidence type="ECO:0000256" key="1">
    <source>
        <dbReference type="ARBA" id="ARBA00007365"/>
    </source>
</evidence>
<sequence>MRYFVVLFLLLVAFSQCKDNEVKQEVKATPQKTIKKKSETSTVKKEVPVEKETDTINKNNVVEFLTAYGKLNPETIVLFETRLGNIKIRLYKDTPLHRASFIFLTKTGYFSTTCFHRIVPGFIVQGGNSDLPITRKKRIKYNYRIPAEIKSYHKHNYGSLAAARQWEDNPKKVSSPFEFYMIQDKRGSHHLDGEHTIFGEIIEGLSTMEKIAKLEADNKEWPVKDVFIKASVVK</sequence>
<protein>
    <recommendedName>
        <fullName evidence="4">Peptidyl-prolyl cis-trans isomerase</fullName>
        <shortName evidence="4">PPIase</shortName>
        <ecNumber evidence="4">5.2.1.8</ecNumber>
    </recommendedName>
</protein>
<dbReference type="SUPFAM" id="SSF50891">
    <property type="entry name" value="Cyclophilin-like"/>
    <property type="match status" value="1"/>
</dbReference>
<evidence type="ECO:0000256" key="4">
    <source>
        <dbReference type="RuleBase" id="RU363019"/>
    </source>
</evidence>
<proteinExistence type="inferred from homology"/>
<dbReference type="InterPro" id="IPR002130">
    <property type="entry name" value="Cyclophilin-type_PPIase_dom"/>
</dbReference>
<comment type="similarity">
    <text evidence="1 4">Belongs to the cyclophilin-type PPIase family.</text>
</comment>
<evidence type="ECO:0000313" key="6">
    <source>
        <dbReference type="EMBL" id="MFD2565759.1"/>
    </source>
</evidence>
<evidence type="ECO:0000256" key="2">
    <source>
        <dbReference type="ARBA" id="ARBA00023110"/>
    </source>
</evidence>
<keyword evidence="2 4" id="KW-0697">Rotamase</keyword>
<gene>
    <name evidence="6" type="ORF">ACFSRZ_00165</name>
</gene>
<dbReference type="InterPro" id="IPR020892">
    <property type="entry name" value="Cyclophilin-type_PPIase_CS"/>
</dbReference>
<dbReference type="PANTHER" id="PTHR45625:SF4">
    <property type="entry name" value="PEPTIDYLPROLYL ISOMERASE DOMAIN AND WD REPEAT-CONTAINING PROTEIN 1"/>
    <property type="match status" value="1"/>
</dbReference>
<dbReference type="GO" id="GO:0003755">
    <property type="term" value="F:peptidyl-prolyl cis-trans isomerase activity"/>
    <property type="evidence" value="ECO:0007669"/>
    <property type="project" value="UniProtKB-EC"/>
</dbReference>
<dbReference type="InterPro" id="IPR044666">
    <property type="entry name" value="Cyclophilin_A-like"/>
</dbReference>
<evidence type="ECO:0000259" key="5">
    <source>
        <dbReference type="PROSITE" id="PS50072"/>
    </source>
</evidence>
<dbReference type="PROSITE" id="PS00170">
    <property type="entry name" value="CSA_PPIASE_1"/>
    <property type="match status" value="1"/>
</dbReference>
<dbReference type="CDD" id="cd00317">
    <property type="entry name" value="cyclophilin"/>
    <property type="match status" value="1"/>
</dbReference>
<name>A0ABW5LNK6_9FLAO</name>
<comment type="caution">
    <text evidence="6">The sequence shown here is derived from an EMBL/GenBank/DDBJ whole genome shotgun (WGS) entry which is preliminary data.</text>
</comment>
<dbReference type="EMBL" id="JBHULH010000001">
    <property type="protein sequence ID" value="MFD2565759.1"/>
    <property type="molecule type" value="Genomic_DNA"/>
</dbReference>
<evidence type="ECO:0000313" key="7">
    <source>
        <dbReference type="Proteomes" id="UP001597508"/>
    </source>
</evidence>
<dbReference type="InterPro" id="IPR029000">
    <property type="entry name" value="Cyclophilin-like_dom_sf"/>
</dbReference>